<evidence type="ECO:0000313" key="2">
    <source>
        <dbReference type="Proteomes" id="UP000049855"/>
    </source>
</evidence>
<protein>
    <submittedName>
        <fullName evidence="1">Phage protein</fullName>
    </submittedName>
</protein>
<name>A0A0U1KW64_9FIRM</name>
<organism evidence="1 2">
    <name type="scientific">Sporomusa ovata</name>
    <dbReference type="NCBI Taxonomy" id="2378"/>
    <lineage>
        <taxon>Bacteria</taxon>
        <taxon>Bacillati</taxon>
        <taxon>Bacillota</taxon>
        <taxon>Negativicutes</taxon>
        <taxon>Selenomonadales</taxon>
        <taxon>Sporomusaceae</taxon>
        <taxon>Sporomusa</taxon>
    </lineage>
</organism>
<keyword evidence="2" id="KW-1185">Reference proteome</keyword>
<dbReference type="RefSeq" id="WP_021167483.1">
    <property type="nucleotide sequence ID" value="NZ_CTRP01000004.1"/>
</dbReference>
<proteinExistence type="predicted"/>
<accession>A0A0U1KW64</accession>
<reference evidence="2" key="1">
    <citation type="submission" date="2015-03" db="EMBL/GenBank/DDBJ databases">
        <authorList>
            <person name="Nijsse Bart"/>
        </authorList>
    </citation>
    <scope>NUCLEOTIDE SEQUENCE [LARGE SCALE GENOMIC DNA]</scope>
</reference>
<dbReference type="AlphaFoldDB" id="A0A0U1KW64"/>
<gene>
    <name evidence="1" type="ORF">SpAn4DRAFT_3884</name>
</gene>
<sequence>MNSVIQICNIALSHFGGGEINSLDEASEAARSCNLFYENSRDEVLRDFPWPFARRIQVLALTGESVPGWDYCYQLPAKCLRARRVFASNDMLEYSNPFDIYEDKLLCNVASAYLEYTVQVVDPVLFDAKFSQALSFKLASELVIKLLGNATRKQEFYTQYQQTLGEAKTAAMRERYQERQYKSSWVDGR</sequence>
<dbReference type="Proteomes" id="UP000049855">
    <property type="component" value="Unassembled WGS sequence"/>
</dbReference>
<evidence type="ECO:0000313" key="1">
    <source>
        <dbReference type="EMBL" id="CQR71379.1"/>
    </source>
</evidence>
<dbReference type="EMBL" id="CTRP01000004">
    <property type="protein sequence ID" value="CQR71379.1"/>
    <property type="molecule type" value="Genomic_DNA"/>
</dbReference>